<evidence type="ECO:0000256" key="1">
    <source>
        <dbReference type="SAM" id="MobiDB-lite"/>
    </source>
</evidence>
<reference evidence="2" key="1">
    <citation type="journal article" date="2023" name="Front. Mar. Sci.">
        <title>A new Merluccius polli reference genome to investigate the effects of global change in West African waters.</title>
        <authorList>
            <person name="Mateo J.L."/>
            <person name="Blanco-Fernandez C."/>
            <person name="Garcia-Vazquez E."/>
            <person name="Machado-Schiaffino G."/>
        </authorList>
    </citation>
    <scope>NUCLEOTIDE SEQUENCE</scope>
    <source>
        <strain evidence="2">C29</strain>
        <tissue evidence="2">Fin</tissue>
    </source>
</reference>
<dbReference type="EMBL" id="JAOPHQ010006540">
    <property type="protein sequence ID" value="KAK0131525.1"/>
    <property type="molecule type" value="Genomic_DNA"/>
</dbReference>
<feature type="region of interest" description="Disordered" evidence="1">
    <location>
        <begin position="436"/>
        <end position="472"/>
    </location>
</feature>
<comment type="caution">
    <text evidence="2">The sequence shown here is derived from an EMBL/GenBank/DDBJ whole genome shotgun (WGS) entry which is preliminary data.</text>
</comment>
<keyword evidence="3" id="KW-1185">Reference proteome</keyword>
<evidence type="ECO:0000313" key="3">
    <source>
        <dbReference type="Proteomes" id="UP001174136"/>
    </source>
</evidence>
<feature type="compositionally biased region" description="Basic and acidic residues" evidence="1">
    <location>
        <begin position="91"/>
        <end position="101"/>
    </location>
</feature>
<accession>A0AA47NNC4</accession>
<sequence>MATVAPWRMLIFKIQKSLSYLSVNQLQEVVSWIDDGSTTHDIDDVSEPELYDFIVDYLRSKKLSAMEDEDMSQLLLLNDLLSDLLPTDVGGREATAHEERCPTPPYPDHNHSDKPSTTPTTDIPTPPSQMNRDTHSLPAGDIPHGRVSMSSSSGDQVLRVNDVAGLLPRREFKLHGGQISDVGSDMSYSNLCKQIDEGMQGGFPESEVIHTVIKVIKPGTFREMLTNKSDLTVDELKRFLRAHIRDSFFFFLCFELFQELSNARQQDKESPQQFLYKIMGLKQRVLFESQQPGLNEKSSHVQQDFEPLLTDSQVTDDFLLDRITKSTIAKNRPVTVSSSQPDSSDSAKQTKVDIELQANCAAIRELTVQVSSLTKHLAQMVRPTDSTASEDLCSAAAHLKPPTSEARGRCSNCVQQSKKDVGKRVEVTGEGQPVIVKAKEAPARASHSKTASPVKANTPCQPLPRNRLAQLI</sequence>
<feature type="region of interest" description="Disordered" evidence="1">
    <location>
        <begin position="91"/>
        <end position="154"/>
    </location>
</feature>
<proteinExistence type="predicted"/>
<protein>
    <submittedName>
        <fullName evidence="2">Uncharacterized protein</fullName>
    </submittedName>
</protein>
<dbReference type="AlphaFoldDB" id="A0AA47NNC4"/>
<gene>
    <name evidence="2" type="ORF">N1851_033780</name>
</gene>
<name>A0AA47NNC4_MERPO</name>
<dbReference type="Proteomes" id="UP001174136">
    <property type="component" value="Unassembled WGS sequence"/>
</dbReference>
<organism evidence="2 3">
    <name type="scientific">Merluccius polli</name>
    <name type="common">Benguela hake</name>
    <name type="synonym">Merluccius cadenati</name>
    <dbReference type="NCBI Taxonomy" id="89951"/>
    <lineage>
        <taxon>Eukaryota</taxon>
        <taxon>Metazoa</taxon>
        <taxon>Chordata</taxon>
        <taxon>Craniata</taxon>
        <taxon>Vertebrata</taxon>
        <taxon>Euteleostomi</taxon>
        <taxon>Actinopterygii</taxon>
        <taxon>Neopterygii</taxon>
        <taxon>Teleostei</taxon>
        <taxon>Neoteleostei</taxon>
        <taxon>Acanthomorphata</taxon>
        <taxon>Zeiogadaria</taxon>
        <taxon>Gadariae</taxon>
        <taxon>Gadiformes</taxon>
        <taxon>Gadoidei</taxon>
        <taxon>Merlucciidae</taxon>
        <taxon>Merluccius</taxon>
    </lineage>
</organism>
<evidence type="ECO:0000313" key="2">
    <source>
        <dbReference type="EMBL" id="KAK0131525.1"/>
    </source>
</evidence>